<proteinExistence type="predicted"/>
<evidence type="ECO:0000313" key="2">
    <source>
        <dbReference type="Proteomes" id="UP000284057"/>
    </source>
</evidence>
<dbReference type="Proteomes" id="UP000284057">
    <property type="component" value="Unassembled WGS sequence"/>
</dbReference>
<organism evidence="1 2">
    <name type="scientific">Jiangella rhizosphaerae</name>
    <dbReference type="NCBI Taxonomy" id="2293569"/>
    <lineage>
        <taxon>Bacteria</taxon>
        <taxon>Bacillati</taxon>
        <taxon>Actinomycetota</taxon>
        <taxon>Actinomycetes</taxon>
        <taxon>Jiangellales</taxon>
        <taxon>Jiangellaceae</taxon>
        <taxon>Jiangella</taxon>
    </lineage>
</organism>
<gene>
    <name evidence="1" type="ORF">DY240_21665</name>
</gene>
<sequence length="77" mass="8537">MAAQLLFERGNLVHSGWVTTTDDDGVAQLTRRHMKTGDEYPFSQSDLEELGHELGVLAATGYLFMAVAMTELFDSDE</sequence>
<dbReference type="RefSeq" id="WP_119661923.1">
    <property type="nucleotide sequence ID" value="NZ_QUAL01000190.1"/>
</dbReference>
<evidence type="ECO:0000313" key="1">
    <source>
        <dbReference type="EMBL" id="RIQ18233.1"/>
    </source>
</evidence>
<name>A0A418KL34_9ACTN</name>
<dbReference type="EMBL" id="QUAL01000190">
    <property type="protein sequence ID" value="RIQ18233.1"/>
    <property type="molecule type" value="Genomic_DNA"/>
</dbReference>
<dbReference type="AlphaFoldDB" id="A0A418KL34"/>
<comment type="caution">
    <text evidence="1">The sequence shown here is derived from an EMBL/GenBank/DDBJ whole genome shotgun (WGS) entry which is preliminary data.</text>
</comment>
<accession>A0A418KL34</accession>
<protein>
    <submittedName>
        <fullName evidence="1">Uncharacterized protein</fullName>
    </submittedName>
</protein>
<keyword evidence="2" id="KW-1185">Reference proteome</keyword>
<reference evidence="1 2" key="1">
    <citation type="submission" date="2018-09" db="EMBL/GenBank/DDBJ databases">
        <title>Isolation, diversity and antifungal activity of actinobacteria from wheat.</title>
        <authorList>
            <person name="Han C."/>
        </authorList>
    </citation>
    <scope>NUCLEOTIDE SEQUENCE [LARGE SCALE GENOMIC DNA]</scope>
    <source>
        <strain evidence="1 2">NEAU-YY265</strain>
    </source>
</reference>